<evidence type="ECO:0000256" key="1">
    <source>
        <dbReference type="ARBA" id="ARBA00022679"/>
    </source>
</evidence>
<dbReference type="SUPFAM" id="SSF53756">
    <property type="entry name" value="UDP-Glycosyltransferase/glycogen phosphorylase"/>
    <property type="match status" value="1"/>
</dbReference>
<feature type="domain" description="Glycosyltransferase subfamily 4-like N-terminal" evidence="3">
    <location>
        <begin position="17"/>
        <end position="177"/>
    </location>
</feature>
<reference evidence="4 5" key="1">
    <citation type="journal article" date="2016" name="Nat. Commun.">
        <title>Thousands of microbial genomes shed light on interconnected biogeochemical processes in an aquifer system.</title>
        <authorList>
            <person name="Anantharaman K."/>
            <person name="Brown C.T."/>
            <person name="Hug L.A."/>
            <person name="Sharon I."/>
            <person name="Castelle C.J."/>
            <person name="Probst A.J."/>
            <person name="Thomas B.C."/>
            <person name="Singh A."/>
            <person name="Wilkins M.J."/>
            <person name="Karaoz U."/>
            <person name="Brodie E.L."/>
            <person name="Williams K.H."/>
            <person name="Hubbard S.S."/>
            <person name="Banfield J.F."/>
        </authorList>
    </citation>
    <scope>NUCLEOTIDE SEQUENCE [LARGE SCALE GENOMIC DNA]</scope>
</reference>
<dbReference type="InterPro" id="IPR028098">
    <property type="entry name" value="Glyco_trans_4-like_N"/>
</dbReference>
<dbReference type="PANTHER" id="PTHR46401:SF2">
    <property type="entry name" value="GLYCOSYLTRANSFERASE WBBK-RELATED"/>
    <property type="match status" value="1"/>
</dbReference>
<dbReference type="EMBL" id="MFAM01000048">
    <property type="protein sequence ID" value="OGD78401.1"/>
    <property type="molecule type" value="Genomic_DNA"/>
</dbReference>
<sequence length="290" mass="32909">MAKIGIDARLYGPKHTGIGRYVQNLVVNLTKLRTSHRFYVFGPDDIATDLRGINHFTHIPLRTSIYGVSEQTINPFHFLRHQLDLLHVPHFNAPLIYPKKYVITIHDLIKHQSVGPATTTLPKTQYLLKHQVYKGIISYHAHRANHIIVPSFYWKEKLISHYHLSPDKISVTYEAVDDLHFSKDVQDQPSIHVQKPFLVYCGNLYPHKNVNLLIRAVDQYNHQNSLKLTLALVGSRSAFVNRLPQSPAVVHLGYLTDAELHELYSHALALVQPSLIEGFGLTGLEAMASG</sequence>
<keyword evidence="1" id="KW-0808">Transferase</keyword>
<gene>
    <name evidence="4" type="ORF">A2368_03495</name>
</gene>
<dbReference type="GO" id="GO:0016757">
    <property type="term" value="F:glycosyltransferase activity"/>
    <property type="evidence" value="ECO:0007669"/>
    <property type="project" value="InterPro"/>
</dbReference>
<evidence type="ECO:0000259" key="2">
    <source>
        <dbReference type="Pfam" id="PF00534"/>
    </source>
</evidence>
<evidence type="ECO:0000313" key="5">
    <source>
        <dbReference type="Proteomes" id="UP000176682"/>
    </source>
</evidence>
<dbReference type="Proteomes" id="UP000176682">
    <property type="component" value="Unassembled WGS sequence"/>
</dbReference>
<accession>A0A1F5FFN4</accession>
<evidence type="ECO:0000313" key="4">
    <source>
        <dbReference type="EMBL" id="OGD78401.1"/>
    </source>
</evidence>
<organism evidence="4 5">
    <name type="scientific">Candidatus Collierbacteria bacterium RIFOXYB1_FULL_49_13</name>
    <dbReference type="NCBI Taxonomy" id="1817728"/>
    <lineage>
        <taxon>Bacteria</taxon>
        <taxon>Candidatus Collieribacteriota</taxon>
    </lineage>
</organism>
<protein>
    <recommendedName>
        <fullName evidence="6">Glycosyl transferase family 1 domain-containing protein</fullName>
    </recommendedName>
</protein>
<evidence type="ECO:0000259" key="3">
    <source>
        <dbReference type="Pfam" id="PF13439"/>
    </source>
</evidence>
<feature type="domain" description="Glycosyl transferase family 1" evidence="2">
    <location>
        <begin position="188"/>
        <end position="290"/>
    </location>
</feature>
<dbReference type="InterPro" id="IPR001296">
    <property type="entry name" value="Glyco_trans_1"/>
</dbReference>
<dbReference type="PANTHER" id="PTHR46401">
    <property type="entry name" value="GLYCOSYLTRANSFERASE WBBK-RELATED"/>
    <property type="match status" value="1"/>
</dbReference>
<evidence type="ECO:0008006" key="6">
    <source>
        <dbReference type="Google" id="ProtNLM"/>
    </source>
</evidence>
<proteinExistence type="predicted"/>
<dbReference type="Pfam" id="PF13439">
    <property type="entry name" value="Glyco_transf_4"/>
    <property type="match status" value="1"/>
</dbReference>
<dbReference type="Pfam" id="PF00534">
    <property type="entry name" value="Glycos_transf_1"/>
    <property type="match status" value="1"/>
</dbReference>
<feature type="non-terminal residue" evidence="4">
    <location>
        <position position="290"/>
    </location>
</feature>
<dbReference type="Gene3D" id="3.40.50.2000">
    <property type="entry name" value="Glycogen Phosphorylase B"/>
    <property type="match status" value="2"/>
</dbReference>
<dbReference type="GO" id="GO:0009103">
    <property type="term" value="P:lipopolysaccharide biosynthetic process"/>
    <property type="evidence" value="ECO:0007669"/>
    <property type="project" value="TreeGrafter"/>
</dbReference>
<comment type="caution">
    <text evidence="4">The sequence shown here is derived from an EMBL/GenBank/DDBJ whole genome shotgun (WGS) entry which is preliminary data.</text>
</comment>
<name>A0A1F5FFN4_9BACT</name>
<dbReference type="AlphaFoldDB" id="A0A1F5FFN4"/>
<dbReference type="CDD" id="cd03809">
    <property type="entry name" value="GT4_MtfB-like"/>
    <property type="match status" value="1"/>
</dbReference>